<evidence type="ECO:0000313" key="3">
    <source>
        <dbReference type="Proteomes" id="UP000604825"/>
    </source>
</evidence>
<evidence type="ECO:0008006" key="4">
    <source>
        <dbReference type="Google" id="ProtNLM"/>
    </source>
</evidence>
<name>A0A811NNK6_9POAL</name>
<dbReference type="InterPro" id="IPR011009">
    <property type="entry name" value="Kinase-like_dom_sf"/>
</dbReference>
<evidence type="ECO:0000256" key="1">
    <source>
        <dbReference type="SAM" id="MobiDB-lite"/>
    </source>
</evidence>
<dbReference type="Proteomes" id="UP000604825">
    <property type="component" value="Unassembled WGS sequence"/>
</dbReference>
<sequence>MTTIEEMLAEILAKLEEMNAHWHSPAGQSPSPSSPPSTSIFTADAGSSSPCSASSPSSASPRSARMAASEYSLLAISDSETEAEPAATSLIPSPTSAPPQDTDHDFHHTAMVARYCCLFGFHIQSFRSLPWPPWVFARVFRTWVLLVSSLSLLRPPDTSSSSNKSCMDSCCLLTFDPGIMLLSTSVVISMRLLDSRKDILSGPCALLLKASASSATTFDQDANLDIPVALPAQHVMCLLSALSLCDNNQKYMIADQTMAAFLPEKEQSRGILALPKSREEFFTNVELDMLSTSKCLMQHYVRYFWSKHQISFLDLTPYMVWASLLNLASTPSENTVLSLVQLLGVMPNYILNLAGDCFACMRAMGCTEAVYALKKVYSIYTSCESSTPSVLVIQASISIIPIAAAPHLYMQHTVCWLSALNLSDTSQQLMITLAISLQSTTACSAFHYFSIRPVLSVGMDKLCFCTSICAAHEMFEMGKTWIMAKLAMKRESEYTWCSLLQPTKYLTASNSVVLESPWDPGASELIEDVTATAWGQAVFQGRGNAIYLAIVTPKKRMSVNIEVGFYEDSHQDALHLPIPNTSSLLIAADQMIARVEHMHTRVFLHRDIKPDNFYCGWFIAQLAMKNDDEILTIP</sequence>
<protein>
    <recommendedName>
        <fullName evidence="4">Protein kinase domain-containing protein</fullName>
    </recommendedName>
</protein>
<dbReference type="Gene3D" id="1.10.510.10">
    <property type="entry name" value="Transferase(Phosphotransferase) domain 1"/>
    <property type="match status" value="1"/>
</dbReference>
<evidence type="ECO:0000313" key="2">
    <source>
        <dbReference type="EMBL" id="CAD6225513.1"/>
    </source>
</evidence>
<dbReference type="AlphaFoldDB" id="A0A811NNK6"/>
<dbReference type="SUPFAM" id="SSF56112">
    <property type="entry name" value="Protein kinase-like (PK-like)"/>
    <property type="match status" value="1"/>
</dbReference>
<dbReference type="EMBL" id="CAJGYO010000004">
    <property type="protein sequence ID" value="CAD6225513.1"/>
    <property type="molecule type" value="Genomic_DNA"/>
</dbReference>
<feature type="compositionally biased region" description="Low complexity" evidence="1">
    <location>
        <begin position="24"/>
        <end position="62"/>
    </location>
</feature>
<reference evidence="2" key="1">
    <citation type="submission" date="2020-10" db="EMBL/GenBank/DDBJ databases">
        <authorList>
            <person name="Han B."/>
            <person name="Lu T."/>
            <person name="Zhao Q."/>
            <person name="Huang X."/>
            <person name="Zhao Y."/>
        </authorList>
    </citation>
    <scope>NUCLEOTIDE SEQUENCE</scope>
</reference>
<feature type="region of interest" description="Disordered" evidence="1">
    <location>
        <begin position="19"/>
        <end position="62"/>
    </location>
</feature>
<comment type="caution">
    <text evidence="2">The sequence shown here is derived from an EMBL/GenBank/DDBJ whole genome shotgun (WGS) entry which is preliminary data.</text>
</comment>
<accession>A0A811NNK6</accession>
<organism evidence="2 3">
    <name type="scientific">Miscanthus lutarioriparius</name>
    <dbReference type="NCBI Taxonomy" id="422564"/>
    <lineage>
        <taxon>Eukaryota</taxon>
        <taxon>Viridiplantae</taxon>
        <taxon>Streptophyta</taxon>
        <taxon>Embryophyta</taxon>
        <taxon>Tracheophyta</taxon>
        <taxon>Spermatophyta</taxon>
        <taxon>Magnoliopsida</taxon>
        <taxon>Liliopsida</taxon>
        <taxon>Poales</taxon>
        <taxon>Poaceae</taxon>
        <taxon>PACMAD clade</taxon>
        <taxon>Panicoideae</taxon>
        <taxon>Andropogonodae</taxon>
        <taxon>Andropogoneae</taxon>
        <taxon>Saccharinae</taxon>
        <taxon>Miscanthus</taxon>
    </lineage>
</organism>
<keyword evidence="3" id="KW-1185">Reference proteome</keyword>
<proteinExistence type="predicted"/>
<gene>
    <name evidence="2" type="ORF">NCGR_LOCUS17529</name>
</gene>